<keyword evidence="2" id="KW-0812">Transmembrane</keyword>
<feature type="transmembrane region" description="Helical" evidence="2">
    <location>
        <begin position="76"/>
        <end position="95"/>
    </location>
</feature>
<reference evidence="3" key="1">
    <citation type="journal article" date="2020" name="Fungal Divers.">
        <title>Resolving the Mortierellaceae phylogeny through synthesis of multi-gene phylogenetics and phylogenomics.</title>
        <authorList>
            <person name="Vandepol N."/>
            <person name="Liber J."/>
            <person name="Desiro A."/>
            <person name="Na H."/>
            <person name="Kennedy M."/>
            <person name="Barry K."/>
            <person name="Grigoriev I.V."/>
            <person name="Miller A.N."/>
            <person name="O'Donnell K."/>
            <person name="Stajich J.E."/>
            <person name="Bonito G."/>
        </authorList>
    </citation>
    <scope>NUCLEOTIDE SEQUENCE</scope>
    <source>
        <strain evidence="3">MES-2147</strain>
    </source>
</reference>
<proteinExistence type="predicted"/>
<dbReference type="Proteomes" id="UP000749646">
    <property type="component" value="Unassembled WGS sequence"/>
</dbReference>
<feature type="compositionally biased region" description="Low complexity" evidence="1">
    <location>
        <begin position="44"/>
        <end position="53"/>
    </location>
</feature>
<sequence>MAPHLDPLDEDKMNAIRDRLSSLLIGTTRRVTLTLSGGDDDGNASDGSSSSVGSKREVRETGQDPTGRVAAEMVKVLVVAVAVAVVLIVAVAVVVKEVVIVMVKVPVPANQQDCPGYQ</sequence>
<dbReference type="EMBL" id="JAAAHW010010095">
    <property type="protein sequence ID" value="KAF9930780.1"/>
    <property type="molecule type" value="Genomic_DNA"/>
</dbReference>
<evidence type="ECO:0000313" key="3">
    <source>
        <dbReference type="EMBL" id="KAF9930780.1"/>
    </source>
</evidence>
<comment type="caution">
    <text evidence="3">The sequence shown here is derived from an EMBL/GenBank/DDBJ whole genome shotgun (WGS) entry which is preliminary data.</text>
</comment>
<keyword evidence="2" id="KW-0472">Membrane</keyword>
<evidence type="ECO:0000256" key="2">
    <source>
        <dbReference type="SAM" id="Phobius"/>
    </source>
</evidence>
<feature type="non-terminal residue" evidence="3">
    <location>
        <position position="118"/>
    </location>
</feature>
<evidence type="ECO:0000313" key="4">
    <source>
        <dbReference type="Proteomes" id="UP000749646"/>
    </source>
</evidence>
<protein>
    <submittedName>
        <fullName evidence="3">Uncharacterized protein</fullName>
    </submittedName>
</protein>
<organism evidence="3 4">
    <name type="scientific">Modicella reniformis</name>
    <dbReference type="NCBI Taxonomy" id="1440133"/>
    <lineage>
        <taxon>Eukaryota</taxon>
        <taxon>Fungi</taxon>
        <taxon>Fungi incertae sedis</taxon>
        <taxon>Mucoromycota</taxon>
        <taxon>Mortierellomycotina</taxon>
        <taxon>Mortierellomycetes</taxon>
        <taxon>Mortierellales</taxon>
        <taxon>Mortierellaceae</taxon>
        <taxon>Modicella</taxon>
    </lineage>
</organism>
<name>A0A9P6IM46_9FUNG</name>
<dbReference type="AlphaFoldDB" id="A0A9P6IM46"/>
<accession>A0A9P6IM46</accession>
<evidence type="ECO:0000256" key="1">
    <source>
        <dbReference type="SAM" id="MobiDB-lite"/>
    </source>
</evidence>
<keyword evidence="2" id="KW-1133">Transmembrane helix</keyword>
<keyword evidence="4" id="KW-1185">Reference proteome</keyword>
<feature type="region of interest" description="Disordered" evidence="1">
    <location>
        <begin position="35"/>
        <end position="65"/>
    </location>
</feature>
<gene>
    <name evidence="3" type="ORF">BGZ65_005179</name>
</gene>